<evidence type="ECO:0000313" key="2">
    <source>
        <dbReference type="Proteomes" id="UP000595703"/>
    </source>
</evidence>
<dbReference type="AlphaFoldDB" id="A0A7U3UZ04"/>
<dbReference type="Proteomes" id="UP000595703">
    <property type="component" value="Chromosome"/>
</dbReference>
<gene>
    <name evidence="1" type="ORF">RVR_8857</name>
</gene>
<organism evidence="1 2">
    <name type="scientific">Actinacidiphila reveromycinica</name>
    <dbReference type="NCBI Taxonomy" id="659352"/>
    <lineage>
        <taxon>Bacteria</taxon>
        <taxon>Bacillati</taxon>
        <taxon>Actinomycetota</taxon>
        <taxon>Actinomycetes</taxon>
        <taxon>Kitasatosporales</taxon>
        <taxon>Streptomycetaceae</taxon>
        <taxon>Actinacidiphila</taxon>
    </lineage>
</organism>
<dbReference type="EMBL" id="AP018365">
    <property type="protein sequence ID" value="BBB01439.1"/>
    <property type="molecule type" value="Genomic_DNA"/>
</dbReference>
<protein>
    <submittedName>
        <fullName evidence="1">Uncharacterized protein</fullName>
    </submittedName>
</protein>
<sequence length="112" mass="11959">MSAATPATATPLEEPQVAGWEGLPRPATCFLPGWRRHTVGAMTCCQPAPRLSARGGAVLVLDRRAGLGSASLDVMPYSDLIIRGQGTRAKLKRLVKLDVLTEAETGSFTRKQ</sequence>
<name>A0A7U3UZ04_9ACTN</name>
<keyword evidence="2" id="KW-1185">Reference proteome</keyword>
<accession>A0A7U3UZ04</accession>
<evidence type="ECO:0000313" key="1">
    <source>
        <dbReference type="EMBL" id="BBB01439.1"/>
    </source>
</evidence>
<dbReference type="RefSeq" id="WP_202239715.1">
    <property type="nucleotide sequence ID" value="NZ_AP018365.1"/>
</dbReference>
<reference evidence="1 2" key="3">
    <citation type="journal article" date="2011" name="Nat. Chem. Biol.">
        <title>Reveromycin A biosynthesis uses RevG and RevJ for stereospecific spiroacetal formation.</title>
        <authorList>
            <person name="Takahashi S."/>
            <person name="Toyoda A."/>
            <person name="Sekiyama Y."/>
            <person name="Takagi H."/>
            <person name="Nogawa T."/>
            <person name="Uramoto M."/>
            <person name="Suzuki R."/>
            <person name="Koshino H."/>
            <person name="Kumano T."/>
            <person name="Panthee S."/>
            <person name="Dairi T."/>
            <person name="Ishikawa J."/>
            <person name="Ikeda H."/>
            <person name="Sakaki Y."/>
            <person name="Osada H."/>
        </authorList>
    </citation>
    <scope>NUCLEOTIDE SEQUENCE [LARGE SCALE GENOMIC DNA]</scope>
    <source>
        <strain evidence="1 2">SN-593</strain>
    </source>
</reference>
<reference evidence="1 2" key="4">
    <citation type="journal article" date="2020" name="Sci. Rep.">
        <title>beta-carboline chemical signals induce reveromycin production through a LuxR family regulator in Streptomyces sp. SN-593.</title>
        <authorList>
            <person name="Panthee S."/>
            <person name="Kito N."/>
            <person name="Hayashi T."/>
            <person name="Shimizu T."/>
            <person name="Ishikawa J."/>
            <person name="Hamamoto H."/>
            <person name="Osada H."/>
            <person name="Takahashi S."/>
        </authorList>
    </citation>
    <scope>NUCLEOTIDE SEQUENCE [LARGE SCALE GENOMIC DNA]</scope>
    <source>
        <strain evidence="1 2">SN-593</strain>
    </source>
</reference>
<reference evidence="1 2" key="2">
    <citation type="journal article" date="2011" name="J. Antibiot.">
        <title>Furaquinocins I and J: novel polyketide isoprenoid hybrid compounds from Streptomyces reveromyceticus SN-593.</title>
        <authorList>
            <person name="Panthee S."/>
            <person name="Takahashi S."/>
            <person name="Takagi H."/>
            <person name="Nogawa T."/>
            <person name="Oowada E."/>
            <person name="Uramoto M."/>
            <person name="Osada H."/>
        </authorList>
    </citation>
    <scope>NUCLEOTIDE SEQUENCE [LARGE SCALE GENOMIC DNA]</scope>
    <source>
        <strain evidence="1 2">SN-593</strain>
    </source>
</reference>
<dbReference type="KEGG" id="arev:RVR_8857"/>
<proteinExistence type="predicted"/>
<reference evidence="1 2" key="1">
    <citation type="journal article" date="2010" name="J. Bacteriol.">
        <title>Biochemical characterization of a novel indole prenyltransferase from Streptomyces sp. SN-593.</title>
        <authorList>
            <person name="Takahashi S."/>
            <person name="Takagi H."/>
            <person name="Toyoda A."/>
            <person name="Uramoto M."/>
            <person name="Nogawa T."/>
            <person name="Ueki M."/>
            <person name="Sakaki Y."/>
            <person name="Osada H."/>
        </authorList>
    </citation>
    <scope>NUCLEOTIDE SEQUENCE [LARGE SCALE GENOMIC DNA]</scope>
    <source>
        <strain evidence="1 2">SN-593</strain>
    </source>
</reference>